<dbReference type="PROSITE" id="PS01302">
    <property type="entry name" value="UPF0758"/>
    <property type="match status" value="1"/>
</dbReference>
<proteinExistence type="inferred from homology"/>
<evidence type="ECO:0000259" key="7">
    <source>
        <dbReference type="PROSITE" id="PS50249"/>
    </source>
</evidence>
<evidence type="ECO:0000256" key="4">
    <source>
        <dbReference type="ARBA" id="ARBA00022801"/>
    </source>
</evidence>
<dbReference type="GO" id="GO:0008237">
    <property type="term" value="F:metallopeptidase activity"/>
    <property type="evidence" value="ECO:0007669"/>
    <property type="project" value="UniProtKB-KW"/>
</dbReference>
<dbReference type="EMBL" id="CP000413">
    <property type="protein sequence ID" value="ABJ60585.1"/>
    <property type="molecule type" value="Genomic_DNA"/>
</dbReference>
<dbReference type="GO" id="GO:0006508">
    <property type="term" value="P:proteolysis"/>
    <property type="evidence" value="ECO:0007669"/>
    <property type="project" value="UniProtKB-KW"/>
</dbReference>
<sequence>MIFMKKEELLQTDVDLVKKLARSLKEKDIITFDSLFKKLEEVGINSFKELWQYAASPKCEDEIAVVLQLMLERVKGVNNKEIESLYSSSQVGCYIADKLCGRPQEELYGIYLDSKNKIIAEKLIFQGTVNRAVAHPRDIFRWAVIYNSTAFFVAHNHPSGDEQPSQHDLRFTKKLVEASKCMGIDFLDHFIVTDNTYLSFREMELL</sequence>
<dbReference type="PROSITE" id="PS50249">
    <property type="entry name" value="MPN"/>
    <property type="match status" value="1"/>
</dbReference>
<dbReference type="InterPro" id="IPR025657">
    <property type="entry name" value="RadC_JAB"/>
</dbReference>
<dbReference type="Pfam" id="PF04002">
    <property type="entry name" value="RadC"/>
    <property type="match status" value="1"/>
</dbReference>
<dbReference type="PANTHER" id="PTHR30471">
    <property type="entry name" value="DNA REPAIR PROTEIN RADC"/>
    <property type="match status" value="1"/>
</dbReference>
<evidence type="ECO:0000256" key="1">
    <source>
        <dbReference type="ARBA" id="ARBA00010243"/>
    </source>
</evidence>
<dbReference type="Gene3D" id="3.40.140.10">
    <property type="entry name" value="Cytidine Deaminase, domain 2"/>
    <property type="match status" value="1"/>
</dbReference>
<evidence type="ECO:0000256" key="3">
    <source>
        <dbReference type="ARBA" id="ARBA00022723"/>
    </source>
</evidence>
<keyword evidence="4" id="KW-0378">Hydrolase</keyword>
<name>A0A805YQQ1_LACGA</name>
<keyword evidence="5" id="KW-0862">Zinc</keyword>
<keyword evidence="2" id="KW-0645">Protease</keyword>
<dbReference type="CDD" id="cd08071">
    <property type="entry name" value="MPN_DUF2466"/>
    <property type="match status" value="1"/>
</dbReference>
<gene>
    <name evidence="8" type="ordered locus">LGAS_1216</name>
</gene>
<protein>
    <submittedName>
        <fullName evidence="8">DNA repair protein</fullName>
    </submittedName>
</protein>
<evidence type="ECO:0000256" key="2">
    <source>
        <dbReference type="ARBA" id="ARBA00022670"/>
    </source>
</evidence>
<keyword evidence="3" id="KW-0479">Metal-binding</keyword>
<dbReference type="AlphaFoldDB" id="A0A805YQQ1"/>
<dbReference type="InterPro" id="IPR001405">
    <property type="entry name" value="UPF0758"/>
</dbReference>
<evidence type="ECO:0000313" key="9">
    <source>
        <dbReference type="Proteomes" id="UP000000664"/>
    </source>
</evidence>
<feature type="domain" description="MPN" evidence="7">
    <location>
        <begin position="84"/>
        <end position="206"/>
    </location>
</feature>
<comment type="similarity">
    <text evidence="1">Belongs to the UPF0758 family.</text>
</comment>
<evidence type="ECO:0000313" key="8">
    <source>
        <dbReference type="EMBL" id="ABJ60585.1"/>
    </source>
</evidence>
<dbReference type="PANTHER" id="PTHR30471:SF3">
    <property type="entry name" value="UPF0758 PROTEIN YEES-RELATED"/>
    <property type="match status" value="1"/>
</dbReference>
<keyword evidence="6" id="KW-0482">Metalloprotease</keyword>
<dbReference type="KEGG" id="lga:LGAS_1216"/>
<dbReference type="GO" id="GO:0046872">
    <property type="term" value="F:metal ion binding"/>
    <property type="evidence" value="ECO:0007669"/>
    <property type="project" value="UniProtKB-KW"/>
</dbReference>
<dbReference type="InterPro" id="IPR020891">
    <property type="entry name" value="UPF0758_CS"/>
</dbReference>
<reference evidence="8 9" key="1">
    <citation type="journal article" date="2006" name="Proc. Natl. Acad. Sci. U.S.A.">
        <title>Comparative genomics of the lactic acid bacteria.</title>
        <authorList>
            <person name="Makarova K."/>
            <person name="Slesarev A."/>
            <person name="Wolf Y."/>
            <person name="Sorokin A."/>
            <person name="Mirkin B."/>
            <person name="Koonin E."/>
            <person name="Pavlov A."/>
            <person name="Pavlova N."/>
            <person name="Karamychev V."/>
            <person name="Polouchine N."/>
            <person name="Shakhova V."/>
            <person name="Grigoriev I."/>
            <person name="Lou Y."/>
            <person name="Rohksar D."/>
            <person name="Lucas S."/>
            <person name="Huang K."/>
            <person name="Goodstein D.M."/>
            <person name="Hawkins T."/>
            <person name="Plengvidhya V."/>
            <person name="Welker D."/>
            <person name="Hughes J."/>
            <person name="Goh Y."/>
            <person name="Benson A."/>
            <person name="Baldwin K."/>
            <person name="Lee J.H."/>
            <person name="Diaz-Muniz I."/>
            <person name="Dosti B."/>
            <person name="Smeianov V."/>
            <person name="Wechter W."/>
            <person name="Barabote R."/>
            <person name="Lorca G."/>
            <person name="Altermann E."/>
            <person name="Barrangou R."/>
            <person name="Ganesan B."/>
            <person name="Xie Y."/>
            <person name="Rawsthorne H."/>
            <person name="Tamir D."/>
            <person name="Parker C."/>
            <person name="Breidt F."/>
            <person name="Broadbent J."/>
            <person name="Hutkins R."/>
            <person name="O'Sullivan D."/>
            <person name="Steele J."/>
            <person name="Unlu G."/>
            <person name="Saier M."/>
            <person name="Klaenhammer T."/>
            <person name="Richardson P."/>
            <person name="Kozyavkin S."/>
            <person name="Weimer B."/>
            <person name="Mills D."/>
        </authorList>
    </citation>
    <scope>NUCLEOTIDE SEQUENCE [LARGE SCALE GENOMIC DNA]</scope>
    <source>
        <strain evidence="9">ATCC 33323 / DSM 20243 / BCRC 14619 / CIP 102991 / JCM 1131 / KCTC 3163 / NCIMB 11718 / NCTC 13722 / AM63</strain>
    </source>
</reference>
<evidence type="ECO:0000256" key="6">
    <source>
        <dbReference type="ARBA" id="ARBA00023049"/>
    </source>
</evidence>
<organism evidence="8 9">
    <name type="scientific">Lactobacillus gasseri (strain ATCC 33323 / DSM 20243 / BCRC 14619 / CIP 102991 / JCM 1131 / KCTC 3163 / NCIMB 11718 / NCTC 13722 / AM63)</name>
    <dbReference type="NCBI Taxonomy" id="324831"/>
    <lineage>
        <taxon>Bacteria</taxon>
        <taxon>Bacillati</taxon>
        <taxon>Bacillota</taxon>
        <taxon>Bacilli</taxon>
        <taxon>Lactobacillales</taxon>
        <taxon>Lactobacillaceae</taxon>
        <taxon>Lactobacillus</taxon>
    </lineage>
</organism>
<evidence type="ECO:0000256" key="5">
    <source>
        <dbReference type="ARBA" id="ARBA00022833"/>
    </source>
</evidence>
<dbReference type="InterPro" id="IPR037518">
    <property type="entry name" value="MPN"/>
</dbReference>
<dbReference type="Proteomes" id="UP000000664">
    <property type="component" value="Chromosome"/>
</dbReference>
<accession>A0A805YQQ1</accession>